<evidence type="ECO:0000256" key="9">
    <source>
        <dbReference type="ARBA" id="ARBA00084040"/>
    </source>
</evidence>
<dbReference type="Gene3D" id="2.40.50.140">
    <property type="entry name" value="Nucleic acid-binding proteins"/>
    <property type="match status" value="2"/>
</dbReference>
<dbReference type="Pfam" id="PF21375">
    <property type="entry name" value="POT1_C_insert"/>
    <property type="match status" value="1"/>
</dbReference>
<dbReference type="GO" id="GO:0000783">
    <property type="term" value="C:nuclear telomere cap complex"/>
    <property type="evidence" value="ECO:0007669"/>
    <property type="project" value="TreeGrafter"/>
</dbReference>
<keyword evidence="5" id="KW-0158">Chromosome</keyword>
<evidence type="ECO:0000313" key="11">
    <source>
        <dbReference type="Ensembl" id="ENSECRP00000004398.1"/>
    </source>
</evidence>
<dbReference type="SMART" id="SM00976">
    <property type="entry name" value="Telo_bind"/>
    <property type="match status" value="1"/>
</dbReference>
<comment type="similarity">
    <text evidence="3">Belongs to the telombin family.</text>
</comment>
<dbReference type="PANTHER" id="PTHR14513">
    <property type="entry name" value="PROTECTION OF TELOMERES 1"/>
    <property type="match status" value="1"/>
</dbReference>
<dbReference type="InterPro" id="IPR057620">
    <property type="entry name" value="POT1A/B-like_OB"/>
</dbReference>
<evidence type="ECO:0000259" key="10">
    <source>
        <dbReference type="SMART" id="SM00976"/>
    </source>
</evidence>
<accession>A0A8C4X4L4</accession>
<comment type="subcellular location">
    <subcellularLocation>
        <location evidence="2">Chromosome</location>
        <location evidence="2">Telomere</location>
    </subcellularLocation>
    <subcellularLocation>
        <location evidence="1">Nucleus</location>
    </subcellularLocation>
</comment>
<dbReference type="FunFam" id="2.40.50.140:FF:000138">
    <property type="entry name" value="Protection of telomeres 1 homolog"/>
    <property type="match status" value="1"/>
</dbReference>
<sequence>MHFNLGFQTGEGISTKNMPLHLVTDESFLPKHLTLAEVKKLNLDDCCTDMYVKGLILEKWPMHSLANDEKIVKAVIQDQATPEHMPINVFCFGTLAQEFSDSVEKEDLLFLTGFALVKSPTVKYDKRYICHLELFEEKGSTVFVCKHATAAVHEDVTMNSMKKGENQTVEKNLKYAYSKINELKPGMLANIYGVVTFFKHPFLSKGTDYCSTLTITDQTGGKLSCNLFNEKQDALPQIYKTGDIVRFHRIKIQQFQGELRGITNVGFSALTFDGRMGSPVSPRTSSKSYHFSDEDRRIVEQLRQWTMEQSLILEPTLKLSEVQPQQFFDLICQLVAKAEMDRSSTLLKVWDGTKCLYPIHKVQVDGEVLEGNPALIFELQNISVDIMAYDNHTEVAKCLKPGAYVRIYNLHAKLQASTGSDPQSSKCIEFYLHGGTSYGRGIKILPEDCYDVKELKKVLESAELSSNNYLSDCTLLGISSPLNELADNKEKIYTRLERCQEESVTVLTSHQHMEKAPLINVKTCKPPQKFCIRAKVESYEPKRLYQCVKLYCPTCKTLQEVPDEDDIAHVLQEASKKPLNSKLHNMSWYNTVLFDKKNQDVNKIALHFLDFEDVVQDPEKTLILTERVTLNEINQLSRKFGYIILVTSTEEKLTLLDLSAPFLIQGQLRHYGCKHCSDVQDINCLQQLTTHQSWSASTISQILGIHLLHYVFMIKLTLKDETASVDAMLWEEAEKFFKFRAAEVIASEVLQEQLELTMNMLCPKEKNPDTHPWFECCIKSYSSEDQIVSYQIFDTVLAEKI</sequence>
<dbReference type="Pfam" id="PF16686">
    <property type="entry name" value="POT1PC"/>
    <property type="match status" value="1"/>
</dbReference>
<dbReference type="Pfam" id="PF25507">
    <property type="entry name" value="OB_POT1A"/>
    <property type="match status" value="1"/>
</dbReference>
<evidence type="ECO:0000313" key="12">
    <source>
        <dbReference type="Proteomes" id="UP000694620"/>
    </source>
</evidence>
<dbReference type="GO" id="GO:0010521">
    <property type="term" value="F:telomerase inhibitor activity"/>
    <property type="evidence" value="ECO:0007669"/>
    <property type="project" value="TreeGrafter"/>
</dbReference>
<dbReference type="GO" id="GO:0016233">
    <property type="term" value="P:telomere capping"/>
    <property type="evidence" value="ECO:0007669"/>
    <property type="project" value="TreeGrafter"/>
</dbReference>
<protein>
    <recommendedName>
        <fullName evidence="4">Protection of telomeres protein 1</fullName>
    </recommendedName>
    <alternativeName>
        <fullName evidence="9">POT1-like telomere end-binding protein</fullName>
    </alternativeName>
</protein>
<gene>
    <name evidence="11" type="primary">POT1</name>
    <name evidence="11" type="synonym">pot1</name>
</gene>
<keyword evidence="8" id="KW-0539">Nucleus</keyword>
<feature type="domain" description="Telomeric single stranded DNA binding POT1/Cdc13" evidence="10">
    <location>
        <begin position="177"/>
        <end position="307"/>
    </location>
</feature>
<evidence type="ECO:0000256" key="6">
    <source>
        <dbReference type="ARBA" id="ARBA00022895"/>
    </source>
</evidence>
<dbReference type="InterPro" id="IPR032042">
    <property type="entry name" value="POT1PC"/>
</dbReference>
<dbReference type="AlphaFoldDB" id="A0A8C4X4L4"/>
<dbReference type="Ensembl" id="ENSECRT00000004466.1">
    <property type="protein sequence ID" value="ENSECRP00000004398.1"/>
    <property type="gene ID" value="ENSECRG00000002972.1"/>
</dbReference>
<dbReference type="CDD" id="cd20374">
    <property type="entry name" value="Pot1C"/>
    <property type="match status" value="1"/>
</dbReference>
<keyword evidence="7" id="KW-0238">DNA-binding</keyword>
<dbReference type="GeneTree" id="ENSGT00390000018285"/>
<proteinExistence type="inferred from homology"/>
<dbReference type="CDD" id="cd04498">
    <property type="entry name" value="hPOT1_OB2"/>
    <property type="match status" value="1"/>
</dbReference>
<evidence type="ECO:0000256" key="5">
    <source>
        <dbReference type="ARBA" id="ARBA00022454"/>
    </source>
</evidence>
<dbReference type="GO" id="GO:0005654">
    <property type="term" value="C:nucleoplasm"/>
    <property type="evidence" value="ECO:0007669"/>
    <property type="project" value="UniProtKB-ARBA"/>
</dbReference>
<dbReference type="InterPro" id="IPR011564">
    <property type="entry name" value="Telomer_end-bd_POT1/Cdc13"/>
</dbReference>
<dbReference type="Proteomes" id="UP000694620">
    <property type="component" value="Chromosome 1"/>
</dbReference>
<dbReference type="GO" id="GO:0032210">
    <property type="term" value="P:regulation of telomere maintenance via telomerase"/>
    <property type="evidence" value="ECO:0007669"/>
    <property type="project" value="TreeGrafter"/>
</dbReference>
<dbReference type="InterPro" id="IPR028389">
    <property type="entry name" value="POT1"/>
</dbReference>
<reference evidence="11" key="1">
    <citation type="submission" date="2021-06" db="EMBL/GenBank/DDBJ databases">
        <authorList>
            <consortium name="Wellcome Sanger Institute Data Sharing"/>
        </authorList>
    </citation>
    <scope>NUCLEOTIDE SEQUENCE [LARGE SCALE GENOMIC DNA]</scope>
</reference>
<evidence type="ECO:0000256" key="3">
    <source>
        <dbReference type="ARBA" id="ARBA00008442"/>
    </source>
</evidence>
<evidence type="ECO:0000256" key="7">
    <source>
        <dbReference type="ARBA" id="ARBA00023125"/>
    </source>
</evidence>
<evidence type="ECO:0000256" key="4">
    <source>
        <dbReference type="ARBA" id="ARBA00015253"/>
    </source>
</evidence>
<dbReference type="Pfam" id="PF02765">
    <property type="entry name" value="POT1"/>
    <property type="match status" value="1"/>
</dbReference>
<name>A0A8C4X4L4_ERPCA</name>
<dbReference type="SUPFAM" id="SSF50249">
    <property type="entry name" value="Nucleic acid-binding proteins"/>
    <property type="match status" value="2"/>
</dbReference>
<reference evidence="11" key="3">
    <citation type="submission" date="2025-09" db="UniProtKB">
        <authorList>
            <consortium name="Ensembl"/>
        </authorList>
    </citation>
    <scope>IDENTIFICATION</scope>
</reference>
<evidence type="ECO:0000256" key="2">
    <source>
        <dbReference type="ARBA" id="ARBA00004574"/>
    </source>
</evidence>
<evidence type="ECO:0000256" key="8">
    <source>
        <dbReference type="ARBA" id="ARBA00023242"/>
    </source>
</evidence>
<dbReference type="PANTHER" id="PTHR14513:SF0">
    <property type="entry name" value="PROTECTION OF TELOMERES PROTEIN 1"/>
    <property type="match status" value="1"/>
</dbReference>
<reference evidence="11" key="2">
    <citation type="submission" date="2025-08" db="UniProtKB">
        <authorList>
            <consortium name="Ensembl"/>
        </authorList>
    </citation>
    <scope>IDENTIFICATION</scope>
</reference>
<dbReference type="GO" id="GO:0098505">
    <property type="term" value="F:G-rich strand telomeric DNA binding"/>
    <property type="evidence" value="ECO:0007669"/>
    <property type="project" value="TreeGrafter"/>
</dbReference>
<keyword evidence="6" id="KW-0779">Telomere</keyword>
<evidence type="ECO:0000256" key="1">
    <source>
        <dbReference type="ARBA" id="ARBA00004123"/>
    </source>
</evidence>
<dbReference type="InterPro" id="IPR012340">
    <property type="entry name" value="NA-bd_OB-fold"/>
</dbReference>
<dbReference type="FunFam" id="2.40.50.140:FF:000119">
    <property type="entry name" value="Protection of telomeres 1 homolog"/>
    <property type="match status" value="1"/>
</dbReference>
<organism evidence="11 12">
    <name type="scientific">Erpetoichthys calabaricus</name>
    <name type="common">Rope fish</name>
    <name type="synonym">Calamoichthys calabaricus</name>
    <dbReference type="NCBI Taxonomy" id="27687"/>
    <lineage>
        <taxon>Eukaryota</taxon>
        <taxon>Metazoa</taxon>
        <taxon>Chordata</taxon>
        <taxon>Craniata</taxon>
        <taxon>Vertebrata</taxon>
        <taxon>Euteleostomi</taxon>
        <taxon>Actinopterygii</taxon>
        <taxon>Polypteriformes</taxon>
        <taxon>Polypteridae</taxon>
        <taxon>Erpetoichthys</taxon>
    </lineage>
</organism>
<dbReference type="InterPro" id="IPR048953">
    <property type="entry name" value="POT1_C_insert"/>
</dbReference>
<dbReference type="CDD" id="cd04497">
    <property type="entry name" value="hPOT1_OB1_like"/>
    <property type="match status" value="1"/>
</dbReference>
<keyword evidence="12" id="KW-1185">Reference proteome</keyword>